<evidence type="ECO:0000313" key="9">
    <source>
        <dbReference type="EMBL" id="QDV23333.1"/>
    </source>
</evidence>
<keyword evidence="1 9" id="KW-0808">Transferase</keyword>
<organism evidence="9 10">
    <name type="scientific">Aureliella helgolandensis</name>
    <dbReference type="NCBI Taxonomy" id="2527968"/>
    <lineage>
        <taxon>Bacteria</taxon>
        <taxon>Pseudomonadati</taxon>
        <taxon>Planctomycetota</taxon>
        <taxon>Planctomycetia</taxon>
        <taxon>Pirellulales</taxon>
        <taxon>Pirellulaceae</taxon>
        <taxon>Aureliella</taxon>
    </lineage>
</organism>
<dbReference type="Gene3D" id="1.25.40.10">
    <property type="entry name" value="Tetratricopeptide repeat domain"/>
    <property type="match status" value="2"/>
</dbReference>
<feature type="domain" description="Protein kinase" evidence="8">
    <location>
        <begin position="98"/>
        <end position="377"/>
    </location>
</feature>
<keyword evidence="7" id="KW-1133">Transmembrane helix</keyword>
<feature type="transmembrane region" description="Helical" evidence="7">
    <location>
        <begin position="398"/>
        <end position="421"/>
    </location>
</feature>
<dbReference type="SUPFAM" id="SSF48452">
    <property type="entry name" value="TPR-like"/>
    <property type="match status" value="2"/>
</dbReference>
<gene>
    <name evidence="9" type="primary">prkC_11</name>
    <name evidence="9" type="ORF">Q31a_16310</name>
</gene>
<dbReference type="PROSITE" id="PS50005">
    <property type="entry name" value="TPR"/>
    <property type="match status" value="1"/>
</dbReference>
<dbReference type="KEGG" id="ahel:Q31a_16310"/>
<dbReference type="GO" id="GO:0005524">
    <property type="term" value="F:ATP binding"/>
    <property type="evidence" value="ECO:0007669"/>
    <property type="project" value="UniProtKB-UniRule"/>
</dbReference>
<dbReference type="InterPro" id="IPR019734">
    <property type="entry name" value="TPR_rpt"/>
</dbReference>
<dbReference type="InterPro" id="IPR000719">
    <property type="entry name" value="Prot_kinase_dom"/>
</dbReference>
<keyword evidence="7" id="KW-0812">Transmembrane</keyword>
<name>A0A518G403_9BACT</name>
<keyword evidence="5" id="KW-0802">TPR repeat</keyword>
<dbReference type="InterPro" id="IPR008271">
    <property type="entry name" value="Ser/Thr_kinase_AS"/>
</dbReference>
<evidence type="ECO:0000256" key="4">
    <source>
        <dbReference type="ARBA" id="ARBA00022840"/>
    </source>
</evidence>
<evidence type="ECO:0000256" key="2">
    <source>
        <dbReference type="ARBA" id="ARBA00022741"/>
    </source>
</evidence>
<dbReference type="PROSITE" id="PS50011">
    <property type="entry name" value="PROTEIN_KINASE_DOM"/>
    <property type="match status" value="1"/>
</dbReference>
<dbReference type="Pfam" id="PF00069">
    <property type="entry name" value="Pkinase"/>
    <property type="match status" value="1"/>
</dbReference>
<evidence type="ECO:0000256" key="3">
    <source>
        <dbReference type="ARBA" id="ARBA00022777"/>
    </source>
</evidence>
<evidence type="ECO:0000256" key="1">
    <source>
        <dbReference type="ARBA" id="ARBA00022679"/>
    </source>
</evidence>
<evidence type="ECO:0000256" key="5">
    <source>
        <dbReference type="PROSITE-ProRule" id="PRU00339"/>
    </source>
</evidence>
<dbReference type="EC" id="2.7.11.1" evidence="9"/>
<dbReference type="Proteomes" id="UP000318017">
    <property type="component" value="Chromosome"/>
</dbReference>
<dbReference type="SMART" id="SM00028">
    <property type="entry name" value="TPR"/>
    <property type="match status" value="6"/>
</dbReference>
<dbReference type="SMART" id="SM00220">
    <property type="entry name" value="S_TKc"/>
    <property type="match status" value="1"/>
</dbReference>
<proteinExistence type="predicted"/>
<dbReference type="AlphaFoldDB" id="A0A518G403"/>
<dbReference type="Gene3D" id="3.30.200.20">
    <property type="entry name" value="Phosphorylase Kinase, domain 1"/>
    <property type="match status" value="1"/>
</dbReference>
<feature type="binding site" evidence="6">
    <location>
        <position position="127"/>
    </location>
    <ligand>
        <name>ATP</name>
        <dbReference type="ChEBI" id="CHEBI:30616"/>
    </ligand>
</feature>
<keyword evidence="2 6" id="KW-0547">Nucleotide-binding</keyword>
<dbReference type="OrthoDB" id="6111975at2"/>
<dbReference type="InterPro" id="IPR017441">
    <property type="entry name" value="Protein_kinase_ATP_BS"/>
</dbReference>
<dbReference type="Gene3D" id="1.10.510.10">
    <property type="entry name" value="Transferase(Phosphotransferase) domain 1"/>
    <property type="match status" value="1"/>
</dbReference>
<dbReference type="EMBL" id="CP036298">
    <property type="protein sequence ID" value="QDV23333.1"/>
    <property type="molecule type" value="Genomic_DNA"/>
</dbReference>
<keyword evidence="4 6" id="KW-0067">ATP-binding</keyword>
<protein>
    <submittedName>
        <fullName evidence="9">Serine/threonine-protein kinase PrkC</fullName>
        <ecNumber evidence="9">2.7.11.1</ecNumber>
    </submittedName>
</protein>
<accession>A0A518G403</accession>
<dbReference type="RefSeq" id="WP_145076212.1">
    <property type="nucleotide sequence ID" value="NZ_CP036298.1"/>
</dbReference>
<dbReference type="InterPro" id="IPR011009">
    <property type="entry name" value="Kinase-like_dom_sf"/>
</dbReference>
<dbReference type="CDD" id="cd14014">
    <property type="entry name" value="STKc_PknB_like"/>
    <property type="match status" value="1"/>
</dbReference>
<keyword evidence="3 9" id="KW-0418">Kinase</keyword>
<dbReference type="PROSITE" id="PS00108">
    <property type="entry name" value="PROTEIN_KINASE_ST"/>
    <property type="match status" value="1"/>
</dbReference>
<dbReference type="Pfam" id="PF13374">
    <property type="entry name" value="TPR_10"/>
    <property type="match status" value="2"/>
</dbReference>
<dbReference type="InterPro" id="IPR011990">
    <property type="entry name" value="TPR-like_helical_dom_sf"/>
</dbReference>
<evidence type="ECO:0000259" key="8">
    <source>
        <dbReference type="PROSITE" id="PS50011"/>
    </source>
</evidence>
<feature type="repeat" description="TPR" evidence="5">
    <location>
        <begin position="603"/>
        <end position="636"/>
    </location>
</feature>
<dbReference type="SUPFAM" id="SSF56112">
    <property type="entry name" value="Protein kinase-like (PK-like)"/>
    <property type="match status" value="1"/>
</dbReference>
<reference evidence="9 10" key="1">
    <citation type="submission" date="2019-02" db="EMBL/GenBank/DDBJ databases">
        <title>Deep-cultivation of Planctomycetes and their phenomic and genomic characterization uncovers novel biology.</title>
        <authorList>
            <person name="Wiegand S."/>
            <person name="Jogler M."/>
            <person name="Boedeker C."/>
            <person name="Pinto D."/>
            <person name="Vollmers J."/>
            <person name="Rivas-Marin E."/>
            <person name="Kohn T."/>
            <person name="Peeters S.H."/>
            <person name="Heuer A."/>
            <person name="Rast P."/>
            <person name="Oberbeckmann S."/>
            <person name="Bunk B."/>
            <person name="Jeske O."/>
            <person name="Meyerdierks A."/>
            <person name="Storesund J.E."/>
            <person name="Kallscheuer N."/>
            <person name="Luecker S."/>
            <person name="Lage O.M."/>
            <person name="Pohl T."/>
            <person name="Merkel B.J."/>
            <person name="Hornburger P."/>
            <person name="Mueller R.-W."/>
            <person name="Bruemmer F."/>
            <person name="Labrenz M."/>
            <person name="Spormann A.M."/>
            <person name="Op den Camp H."/>
            <person name="Overmann J."/>
            <person name="Amann R."/>
            <person name="Jetten M.S.M."/>
            <person name="Mascher T."/>
            <person name="Medema M.H."/>
            <person name="Devos D.P."/>
            <person name="Kaster A.-K."/>
            <person name="Ovreas L."/>
            <person name="Rohde M."/>
            <person name="Galperin M.Y."/>
            <person name="Jogler C."/>
        </authorList>
    </citation>
    <scope>NUCLEOTIDE SEQUENCE [LARGE SCALE GENOMIC DNA]</scope>
    <source>
        <strain evidence="9 10">Q31a</strain>
    </source>
</reference>
<dbReference type="PANTHER" id="PTHR43289">
    <property type="entry name" value="MITOGEN-ACTIVATED PROTEIN KINASE KINASE KINASE 20-RELATED"/>
    <property type="match status" value="1"/>
</dbReference>
<evidence type="ECO:0000256" key="6">
    <source>
        <dbReference type="PROSITE-ProRule" id="PRU10141"/>
    </source>
</evidence>
<evidence type="ECO:0000313" key="10">
    <source>
        <dbReference type="Proteomes" id="UP000318017"/>
    </source>
</evidence>
<dbReference type="GO" id="GO:0004674">
    <property type="term" value="F:protein serine/threonine kinase activity"/>
    <property type="evidence" value="ECO:0007669"/>
    <property type="project" value="UniProtKB-EC"/>
</dbReference>
<dbReference type="PANTHER" id="PTHR43289:SF34">
    <property type="entry name" value="SERINE_THREONINE-PROTEIN KINASE YBDM-RELATED"/>
    <property type="match status" value="1"/>
</dbReference>
<keyword evidence="7" id="KW-0472">Membrane</keyword>
<evidence type="ECO:0000256" key="7">
    <source>
        <dbReference type="SAM" id="Phobius"/>
    </source>
</evidence>
<keyword evidence="10" id="KW-1185">Reference proteome</keyword>
<sequence length="857" mass="94156">MIESLDVNVDDSLEPAELLALDEEQKTRLASILDQVLSGLEQGEAHDVQQLELEHPDLADVLVLYLEKLSALVPMPTGAKQENAPLIDVEFNQQLGDFRLLHEIGRGGMGVVYEARQASLNRTVAIKLLPLASMLDAHQIARFQNEAHAAGLLNHANIVPVYCVGVERGIHFYAMQLINGLSMEAWIEEQRSYRHEQWNPSGCVAWQTIVSWAAQISEALHAAHEAGVVHRDVKPSNLMLDEAGKVWITDFGLARVQSDVSLTGSGDLLGTMRYMSPEQACGEAALVDGRCDIYSLAATIYEMLALRPVHEGSDAATLLKKIDAHQLTPLRQICRELPRDLETVLHKALSKSRDQRYETARDFAADLRRVLAEEPTVARPPTPLDRIVRWGSKHRRSVLASLLIAALAVIGLGVGTAMLAAEKSISDANARRSDRNLRLARGVVDELGTQIAEMLDEIPAAERVRAQLLQQTLMYHQRFAAEIERDPEYSQDLAITYGKIGALHSQLGANDESLEALRLSERLYEQLAHRETDDAIQLAWSIAQNNLAKAQHASGNLQDAARYFSSAVALQEQLLASSTNSSVSPADDSQTRDGTASLILQLTTSLNNLGLLLAESGAFDRAQEIYQRAVELLIESDEVDHEGALSGQLATVRTNLSAALLPQDPSRAIREAQEALRGQLQALEAAPGNARLAQQTIATLNTLGSAQAAYRQYTAAVASYQQSVDIAQQLLQRLPEYPPYRRDLVLSLNHLGLAYSRVGDLPEARQAFEEARAQQQSLCEAFPTNAEWFSMLGAVFNNLGFLHRQLESSDVAAECFRSAIAAQEKAIKLAPDVQRYRDYLKKHTANLDPLPTGGNAT</sequence>
<dbReference type="PROSITE" id="PS00107">
    <property type="entry name" value="PROTEIN_KINASE_ATP"/>
    <property type="match status" value="1"/>
</dbReference>